<dbReference type="GO" id="GO:0009254">
    <property type="term" value="P:peptidoglycan turnover"/>
    <property type="evidence" value="ECO:0007669"/>
    <property type="project" value="UniProtKB-UniRule"/>
</dbReference>
<name>B6BGC3_SULGG</name>
<dbReference type="EC" id="2.7.1.170" evidence="1"/>
<dbReference type="InterPro" id="IPR043129">
    <property type="entry name" value="ATPase_NBD"/>
</dbReference>
<evidence type="ECO:0000313" key="2">
    <source>
        <dbReference type="EMBL" id="EHP29550.1"/>
    </source>
</evidence>
<dbReference type="RefSeq" id="WP_008336936.1">
    <property type="nucleotide sequence ID" value="NZ_AFRZ01000001.1"/>
</dbReference>
<dbReference type="Proteomes" id="UP000006431">
    <property type="component" value="Unassembled WGS sequence"/>
</dbReference>
<dbReference type="EMBL" id="AFRZ01000001">
    <property type="protein sequence ID" value="EHP29550.1"/>
    <property type="molecule type" value="Genomic_DNA"/>
</dbReference>
<dbReference type="GO" id="GO:0006040">
    <property type="term" value="P:amino sugar metabolic process"/>
    <property type="evidence" value="ECO:0007669"/>
    <property type="project" value="InterPro"/>
</dbReference>
<keyword evidence="1" id="KW-0808">Transferase</keyword>
<comment type="caution">
    <text evidence="2">The sequence shown here is derived from an EMBL/GenBank/DDBJ whole genome shotgun (WGS) entry which is preliminary data.</text>
</comment>
<comment type="similarity">
    <text evidence="1">Belongs to the anhydro-N-acetylmuramic acid kinase family.</text>
</comment>
<accession>H1FYC4</accession>
<dbReference type="PANTHER" id="PTHR30605:SF0">
    <property type="entry name" value="ANHYDRO-N-ACETYLMURAMIC ACID KINASE"/>
    <property type="match status" value="1"/>
</dbReference>
<dbReference type="Pfam" id="PF03702">
    <property type="entry name" value="AnmK"/>
    <property type="match status" value="1"/>
</dbReference>
<dbReference type="OrthoDB" id="9763949at2"/>
<evidence type="ECO:0000313" key="3">
    <source>
        <dbReference type="Proteomes" id="UP000006431"/>
    </source>
</evidence>
<sequence>MSELYIGVMSGTSMDGIDIALCGIDDTKCSLISSAEYPFDNELEAEILSVINGSTTLEQIGTIDNKLGTMFADAINAFITKESIDATSIKAIGLHGQTLWHAPDAEFGFSMQLGDANVVSAKTNIQVVADFRRMDIANGGQGAPFAPAFHQEIFKHLDKKTAVLNIGGMANITILGEELKGWDTGCGNVLMDYWSSVYINKNYDKDALFALKGEVKEELLESFLKDEYFSKLPPKSTGREYFNPTWLANHLPLFDTIKAEDIQRTLLELTAKSIADDANKIYSQLLIVCGGGAKNPLLMQRLKELCKAEVKVSDEFGVSSDYMEAMAFAWLAYKRVHREVVELSSVTGASKDSILGGIYG</sequence>
<keyword evidence="1 2" id="KW-0418">Kinase</keyword>
<keyword evidence="3" id="KW-1185">Reference proteome</keyword>
<dbReference type="UniPathway" id="UPA00343"/>
<keyword evidence="1" id="KW-0067">ATP-binding</keyword>
<dbReference type="HAMAP" id="MF_01270">
    <property type="entry name" value="AnhMurNAc_kinase"/>
    <property type="match status" value="1"/>
</dbReference>
<reference evidence="2 3" key="1">
    <citation type="journal article" date="2012" name="Proc. Natl. Acad. Sci. U.S.A.">
        <title>Genome and physiology of a model Epsilonproteobacterium responsible for sulfide detoxification in marine oxygen depletion zones.</title>
        <authorList>
            <person name="Grote J."/>
            <person name="Schott T."/>
            <person name="Bruckner C.G."/>
            <person name="Glockner F.O."/>
            <person name="Jost G."/>
            <person name="Teeling H."/>
            <person name="Labrenz M."/>
            <person name="Jurgens K."/>
        </authorList>
    </citation>
    <scope>NUCLEOTIDE SEQUENCE [LARGE SCALE GENOMIC DNA]</scope>
    <source>
        <strain evidence="2 3">GD1</strain>
    </source>
</reference>
<dbReference type="STRING" id="929558.SMGD1_1026"/>
<comment type="function">
    <text evidence="1">Catalyzes the specific phosphorylation of 1,6-anhydro-N-acetylmuramic acid (anhMurNAc) with the simultaneous cleavage of the 1,6-anhydro ring, generating MurNAc-6-P. Is required for the utilization of anhMurNAc either imported from the medium or derived from its own cell wall murein, and thus plays a role in cell wall recycling.</text>
</comment>
<dbReference type="PATRIC" id="fig|929558.5.peg.1021"/>
<protein>
    <recommendedName>
        <fullName evidence="1">Anhydro-N-acetylmuramic acid kinase</fullName>
        <ecNumber evidence="1">2.7.1.170</ecNumber>
    </recommendedName>
    <alternativeName>
        <fullName evidence="1">AnhMurNAc kinase</fullName>
    </alternativeName>
</protein>
<comment type="pathway">
    <text evidence="1">Amino-sugar metabolism; 1,6-anhydro-N-acetylmuramate degradation.</text>
</comment>
<dbReference type="UniPathway" id="UPA00544"/>
<dbReference type="GO" id="GO:0016301">
    <property type="term" value="F:kinase activity"/>
    <property type="evidence" value="ECO:0007669"/>
    <property type="project" value="UniProtKB-KW"/>
</dbReference>
<keyword evidence="1" id="KW-0547">Nucleotide-binding</keyword>
<dbReference type="PANTHER" id="PTHR30605">
    <property type="entry name" value="ANHYDRO-N-ACETYLMURAMIC ACID KINASE"/>
    <property type="match status" value="1"/>
</dbReference>
<dbReference type="eggNOG" id="COG2377">
    <property type="taxonomic scope" value="Bacteria"/>
</dbReference>
<accession>B6BGC3</accession>
<feature type="binding site" evidence="1">
    <location>
        <begin position="11"/>
        <end position="18"/>
    </location>
    <ligand>
        <name>ATP</name>
        <dbReference type="ChEBI" id="CHEBI:30616"/>
    </ligand>
</feature>
<dbReference type="GO" id="GO:0005524">
    <property type="term" value="F:ATP binding"/>
    <property type="evidence" value="ECO:0007669"/>
    <property type="project" value="UniProtKB-UniRule"/>
</dbReference>
<dbReference type="InterPro" id="IPR005338">
    <property type="entry name" value="Anhydro_N_Ac-Mur_kinase"/>
</dbReference>
<dbReference type="GO" id="GO:0016773">
    <property type="term" value="F:phosphotransferase activity, alcohol group as acceptor"/>
    <property type="evidence" value="ECO:0007669"/>
    <property type="project" value="UniProtKB-UniRule"/>
</dbReference>
<dbReference type="HOGENOM" id="CLU_038782_0_0_7"/>
<dbReference type="SUPFAM" id="SSF53067">
    <property type="entry name" value="Actin-like ATPase domain"/>
    <property type="match status" value="1"/>
</dbReference>
<comment type="catalytic activity">
    <reaction evidence="1">
        <text>1,6-anhydro-N-acetyl-beta-muramate + ATP + H2O = N-acetyl-D-muramate 6-phosphate + ADP + H(+)</text>
        <dbReference type="Rhea" id="RHEA:24952"/>
        <dbReference type="ChEBI" id="CHEBI:15377"/>
        <dbReference type="ChEBI" id="CHEBI:15378"/>
        <dbReference type="ChEBI" id="CHEBI:30616"/>
        <dbReference type="ChEBI" id="CHEBI:58690"/>
        <dbReference type="ChEBI" id="CHEBI:58722"/>
        <dbReference type="ChEBI" id="CHEBI:456216"/>
        <dbReference type="EC" id="2.7.1.170"/>
    </reaction>
</comment>
<organism evidence="2 3">
    <name type="scientific">Sulfurimonas gotlandica (strain DSM 19862 / JCM 16533 / GD1)</name>
    <dbReference type="NCBI Taxonomy" id="929558"/>
    <lineage>
        <taxon>Bacteria</taxon>
        <taxon>Pseudomonadati</taxon>
        <taxon>Campylobacterota</taxon>
        <taxon>Epsilonproteobacteria</taxon>
        <taxon>Campylobacterales</taxon>
        <taxon>Sulfurimonadaceae</taxon>
        <taxon>Sulfurimonas</taxon>
    </lineage>
</organism>
<evidence type="ECO:0000256" key="1">
    <source>
        <dbReference type="HAMAP-Rule" id="MF_01270"/>
    </source>
</evidence>
<gene>
    <name evidence="1 2" type="primary">anmK</name>
    <name evidence="2" type="ORF">SMGD1_1026</name>
</gene>
<dbReference type="NCBIfam" id="NF007139">
    <property type="entry name" value="PRK09585.1-3"/>
    <property type="match status" value="1"/>
</dbReference>
<dbReference type="GO" id="GO:0097175">
    <property type="term" value="P:1,6-anhydro-N-acetyl-beta-muramic acid catabolic process"/>
    <property type="evidence" value="ECO:0007669"/>
    <property type="project" value="UniProtKB-UniRule"/>
</dbReference>
<dbReference type="AlphaFoldDB" id="B6BGC3"/>
<comment type="pathway">
    <text evidence="1">Cell wall biogenesis; peptidoglycan recycling.</text>
</comment>
<dbReference type="Gene3D" id="3.30.420.40">
    <property type="match status" value="2"/>
</dbReference>
<keyword evidence="1" id="KW-0119">Carbohydrate metabolism</keyword>
<dbReference type="CDD" id="cd24050">
    <property type="entry name" value="ASKHA_NBD_ANMK"/>
    <property type="match status" value="1"/>
</dbReference>
<proteinExistence type="inferred from homology"/>